<dbReference type="eggNOG" id="ENOG5030B42">
    <property type="taxonomic scope" value="Bacteria"/>
</dbReference>
<organism evidence="2 3">
    <name type="scientific">Ligilactobacillus apodemi DSM 16634 = JCM 16172</name>
    <dbReference type="NCBI Taxonomy" id="1423724"/>
    <lineage>
        <taxon>Bacteria</taxon>
        <taxon>Bacillati</taxon>
        <taxon>Bacillota</taxon>
        <taxon>Bacilli</taxon>
        <taxon>Lactobacillales</taxon>
        <taxon>Lactobacillaceae</taxon>
        <taxon>Ligilactobacillus</taxon>
    </lineage>
</organism>
<keyword evidence="3" id="KW-1185">Reference proteome</keyword>
<dbReference type="PATRIC" id="fig|1423724.4.peg.724"/>
<evidence type="ECO:0000313" key="3">
    <source>
        <dbReference type="Proteomes" id="UP000051324"/>
    </source>
</evidence>
<name>A0A0R1TQG2_9LACO</name>
<dbReference type="EMBL" id="AZFT01000053">
    <property type="protein sequence ID" value="KRL83433.1"/>
    <property type="molecule type" value="Genomic_DNA"/>
</dbReference>
<sequence length="222" mass="24964">MSRNSTNGKKIRRRIWSMAIETWDNLNIVIWLCFGILLTVLTYGVRGYNGKVRKLGAAGYTMFVGALSILNGATLGQYMYDEKVKYDVWGSLGTALGLSVPLLVSVLILLIFYRYRVVKHPEEVVVKGKDLIVSRSYLLSGLSTFLWGGLLLGGVGIAYVVMALVGDREGFLIASTVLIPIAVSFWLIAKYRKWIFKYIVWVLRRKGLLQVEDEKSSSEKEI</sequence>
<keyword evidence="1" id="KW-0812">Transmembrane</keyword>
<protein>
    <submittedName>
        <fullName evidence="2">Uncharacterized protein</fullName>
    </submittedName>
</protein>
<feature type="transmembrane region" description="Helical" evidence="1">
    <location>
        <begin position="57"/>
        <end position="80"/>
    </location>
</feature>
<reference evidence="2 3" key="1">
    <citation type="journal article" date="2015" name="Genome Announc.">
        <title>Expanding the biotechnology potential of lactobacilli through comparative genomics of 213 strains and associated genera.</title>
        <authorList>
            <person name="Sun Z."/>
            <person name="Harris H.M."/>
            <person name="McCann A."/>
            <person name="Guo C."/>
            <person name="Argimon S."/>
            <person name="Zhang W."/>
            <person name="Yang X."/>
            <person name="Jeffery I.B."/>
            <person name="Cooney J.C."/>
            <person name="Kagawa T.F."/>
            <person name="Liu W."/>
            <person name="Song Y."/>
            <person name="Salvetti E."/>
            <person name="Wrobel A."/>
            <person name="Rasinkangas P."/>
            <person name="Parkhill J."/>
            <person name="Rea M.C."/>
            <person name="O'Sullivan O."/>
            <person name="Ritari J."/>
            <person name="Douillard F.P."/>
            <person name="Paul Ross R."/>
            <person name="Yang R."/>
            <person name="Briner A.E."/>
            <person name="Felis G.E."/>
            <person name="de Vos W.M."/>
            <person name="Barrangou R."/>
            <person name="Klaenhammer T.R."/>
            <person name="Caufield P.W."/>
            <person name="Cui Y."/>
            <person name="Zhang H."/>
            <person name="O'Toole P.W."/>
        </authorList>
    </citation>
    <scope>NUCLEOTIDE SEQUENCE [LARGE SCALE GENOMIC DNA]</scope>
    <source>
        <strain evidence="2 3">DSM 16634</strain>
    </source>
</reference>
<feature type="transmembrane region" description="Helical" evidence="1">
    <location>
        <begin position="171"/>
        <end position="189"/>
    </location>
</feature>
<feature type="transmembrane region" description="Helical" evidence="1">
    <location>
        <begin position="136"/>
        <end position="165"/>
    </location>
</feature>
<dbReference type="STRING" id="1423724.FC32_GL000687"/>
<evidence type="ECO:0000313" key="2">
    <source>
        <dbReference type="EMBL" id="KRL83433.1"/>
    </source>
</evidence>
<dbReference type="AlphaFoldDB" id="A0A0R1TQG2"/>
<comment type="caution">
    <text evidence="2">The sequence shown here is derived from an EMBL/GenBank/DDBJ whole genome shotgun (WGS) entry which is preliminary data.</text>
</comment>
<feature type="transmembrane region" description="Helical" evidence="1">
    <location>
        <begin position="92"/>
        <end position="115"/>
    </location>
</feature>
<evidence type="ECO:0000256" key="1">
    <source>
        <dbReference type="SAM" id="Phobius"/>
    </source>
</evidence>
<dbReference type="Proteomes" id="UP000051324">
    <property type="component" value="Unassembled WGS sequence"/>
</dbReference>
<gene>
    <name evidence="2" type="ORF">FC32_GL000687</name>
</gene>
<keyword evidence="1" id="KW-0472">Membrane</keyword>
<keyword evidence="1" id="KW-1133">Transmembrane helix</keyword>
<proteinExistence type="predicted"/>
<feature type="transmembrane region" description="Helical" evidence="1">
    <location>
        <begin position="28"/>
        <end position="45"/>
    </location>
</feature>
<accession>A0A0R1TQG2</accession>